<evidence type="ECO:0000313" key="3">
    <source>
        <dbReference type="EMBL" id="QCU89329.1"/>
    </source>
</evidence>
<feature type="transmembrane region" description="Helical" evidence="1">
    <location>
        <begin position="172"/>
        <end position="195"/>
    </location>
</feature>
<feature type="transmembrane region" description="Helical" evidence="1">
    <location>
        <begin position="89"/>
        <end position="108"/>
    </location>
</feature>
<protein>
    <submittedName>
        <fullName evidence="3">Sulfite exporter TauE/SafE family protein</fullName>
    </submittedName>
</protein>
<keyword evidence="4" id="KW-1185">Reference proteome</keyword>
<feature type="transmembrane region" description="Helical" evidence="1">
    <location>
        <begin position="139"/>
        <end position="160"/>
    </location>
</feature>
<dbReference type="RefSeq" id="WP_138563583.1">
    <property type="nucleotide sequence ID" value="NZ_CP040602.1"/>
</dbReference>
<reference evidence="3 4" key="1">
    <citation type="submission" date="2019-05" db="EMBL/GenBank/DDBJ databases">
        <title>Thiomicrorhabdus sediminis sp. nov, a novel sulfur-oxidizing bacterium isolated from coastal sediment.</title>
        <authorList>
            <person name="Liu X."/>
        </authorList>
    </citation>
    <scope>NUCLEOTIDE SEQUENCE [LARGE SCALE GENOMIC DNA]</scope>
    <source>
        <strain evidence="3 4">G1</strain>
    </source>
</reference>
<keyword evidence="1" id="KW-1133">Transmembrane helix</keyword>
<dbReference type="OrthoDB" id="9798690at2"/>
<dbReference type="EMBL" id="CP040602">
    <property type="protein sequence ID" value="QCU89329.1"/>
    <property type="molecule type" value="Genomic_DNA"/>
</dbReference>
<dbReference type="Pfam" id="PF13386">
    <property type="entry name" value="DsbD_2"/>
    <property type="match status" value="1"/>
</dbReference>
<gene>
    <name evidence="3" type="ORF">FE785_01115</name>
</gene>
<dbReference type="PANTHER" id="PTHR42208">
    <property type="entry name" value="HEAVY METAL TRANSPORTER-RELATED"/>
    <property type="match status" value="1"/>
</dbReference>
<name>A0A4P9K3A5_9GAMM</name>
<dbReference type="AlphaFoldDB" id="A0A4P9K3A5"/>
<proteinExistence type="predicted"/>
<feature type="domain" description="Urease accessory protein UreH-like transmembrane" evidence="2">
    <location>
        <begin position="7"/>
        <end position="218"/>
    </location>
</feature>
<feature type="transmembrane region" description="Helical" evidence="1">
    <location>
        <begin position="207"/>
        <end position="224"/>
    </location>
</feature>
<evidence type="ECO:0000313" key="4">
    <source>
        <dbReference type="Proteomes" id="UP000304864"/>
    </source>
</evidence>
<sequence>MESIYITALLVGLLGGVHCLGMCGGIVGGLTFSVDAKVQLSWWRMFSYQLFYNLGRISSYMVVGAIFGALGMVLVSIQSVVPFQQILQLIAGLFMIALGLYLGGWWFLINRVEAVGQLIWQRLAPFAERFAQVRNYRQAWLYGLLWGWLPCGLVYSMLIMAMTAGGAIEGAALMLAFGLGTLPNLLLMGSFAFYFTRWSRNPKVKSVAGSSVVILGCWQIYLAVNLTA</sequence>
<accession>A0A4P9K3A5</accession>
<dbReference type="Proteomes" id="UP000304864">
    <property type="component" value="Chromosome"/>
</dbReference>
<keyword evidence="1" id="KW-0472">Membrane</keyword>
<dbReference type="KEGG" id="thig:FE785_01115"/>
<evidence type="ECO:0000259" key="2">
    <source>
        <dbReference type="Pfam" id="PF13386"/>
    </source>
</evidence>
<organism evidence="3 4">
    <name type="scientific">Thiomicrorhabdus sediminis</name>
    <dbReference type="NCBI Taxonomy" id="2580412"/>
    <lineage>
        <taxon>Bacteria</taxon>
        <taxon>Pseudomonadati</taxon>
        <taxon>Pseudomonadota</taxon>
        <taxon>Gammaproteobacteria</taxon>
        <taxon>Thiotrichales</taxon>
        <taxon>Piscirickettsiaceae</taxon>
        <taxon>Thiomicrorhabdus</taxon>
    </lineage>
</organism>
<evidence type="ECO:0000256" key="1">
    <source>
        <dbReference type="SAM" id="Phobius"/>
    </source>
</evidence>
<dbReference type="PANTHER" id="PTHR42208:SF1">
    <property type="entry name" value="HEAVY METAL TRANSPORTER"/>
    <property type="match status" value="1"/>
</dbReference>
<dbReference type="InterPro" id="IPR039447">
    <property type="entry name" value="UreH-like_TM_dom"/>
</dbReference>
<feature type="transmembrane region" description="Helical" evidence="1">
    <location>
        <begin position="57"/>
        <end position="77"/>
    </location>
</feature>
<keyword evidence="1" id="KW-0812">Transmembrane</keyword>